<dbReference type="InterPro" id="IPR005135">
    <property type="entry name" value="Endo/exonuclease/phosphatase"/>
</dbReference>
<evidence type="ECO:0000313" key="3">
    <source>
        <dbReference type="Proteomes" id="UP000198362"/>
    </source>
</evidence>
<dbReference type="GO" id="GO:0004527">
    <property type="term" value="F:exonuclease activity"/>
    <property type="evidence" value="ECO:0007669"/>
    <property type="project" value="UniProtKB-KW"/>
</dbReference>
<dbReference type="InterPro" id="IPR051916">
    <property type="entry name" value="GPI-anchor_lipid_remodeler"/>
</dbReference>
<organism evidence="2 3">
    <name type="scientific">Asanoa hainanensis</name>
    <dbReference type="NCBI Taxonomy" id="560556"/>
    <lineage>
        <taxon>Bacteria</taxon>
        <taxon>Bacillati</taxon>
        <taxon>Actinomycetota</taxon>
        <taxon>Actinomycetes</taxon>
        <taxon>Micromonosporales</taxon>
        <taxon>Micromonosporaceae</taxon>
        <taxon>Asanoa</taxon>
    </lineage>
</organism>
<keyword evidence="2" id="KW-0540">Nuclease</keyword>
<dbReference type="PANTHER" id="PTHR14859">
    <property type="entry name" value="CALCOFLUOR WHITE HYPERSENSITIVE PROTEIN PRECURSOR"/>
    <property type="match status" value="1"/>
</dbReference>
<protein>
    <submittedName>
        <fullName evidence="2">Metal-dependent hydrolase, endonuclease/exonuclease/phosphatase family</fullName>
    </submittedName>
</protein>
<dbReference type="RefSeq" id="WP_089243697.1">
    <property type="nucleotide sequence ID" value="NZ_FZPH01000001.1"/>
</dbReference>
<accession>A0A239G506</accession>
<dbReference type="GO" id="GO:0016020">
    <property type="term" value="C:membrane"/>
    <property type="evidence" value="ECO:0007669"/>
    <property type="project" value="GOC"/>
</dbReference>
<dbReference type="Proteomes" id="UP000198362">
    <property type="component" value="Unassembled WGS sequence"/>
</dbReference>
<keyword evidence="2" id="KW-0255">Endonuclease</keyword>
<dbReference type="OrthoDB" id="155529at2"/>
<dbReference type="AlphaFoldDB" id="A0A239G506"/>
<proteinExistence type="predicted"/>
<feature type="domain" description="Endonuclease/exonuclease/phosphatase" evidence="1">
    <location>
        <begin position="4"/>
        <end position="253"/>
    </location>
</feature>
<gene>
    <name evidence="2" type="ORF">SAMN05421812_101233</name>
</gene>
<dbReference type="InterPro" id="IPR036691">
    <property type="entry name" value="Endo/exonu/phosph_ase_sf"/>
</dbReference>
<dbReference type="Pfam" id="PF03372">
    <property type="entry name" value="Exo_endo_phos"/>
    <property type="match status" value="1"/>
</dbReference>
<evidence type="ECO:0000259" key="1">
    <source>
        <dbReference type="Pfam" id="PF03372"/>
    </source>
</evidence>
<dbReference type="SUPFAM" id="SSF56219">
    <property type="entry name" value="DNase I-like"/>
    <property type="match status" value="1"/>
</dbReference>
<evidence type="ECO:0000313" key="2">
    <source>
        <dbReference type="EMBL" id="SNS64239.1"/>
    </source>
</evidence>
<reference evidence="2 3" key="1">
    <citation type="submission" date="2017-06" db="EMBL/GenBank/DDBJ databases">
        <authorList>
            <person name="Kim H.J."/>
            <person name="Triplett B.A."/>
        </authorList>
    </citation>
    <scope>NUCLEOTIDE SEQUENCE [LARGE SCALE GENOMIC DNA]</scope>
    <source>
        <strain evidence="2 3">CGMCC 4.5593</strain>
    </source>
</reference>
<dbReference type="PANTHER" id="PTHR14859:SF15">
    <property type="entry name" value="ENDONUCLEASE_EXONUCLEASE_PHOSPHATASE DOMAIN-CONTAINING PROTEIN"/>
    <property type="match status" value="1"/>
</dbReference>
<name>A0A239G506_9ACTN</name>
<keyword evidence="2" id="KW-0269">Exonuclease</keyword>
<keyword evidence="3" id="KW-1185">Reference proteome</keyword>
<dbReference type="EMBL" id="FZPH01000001">
    <property type="protein sequence ID" value="SNS64239.1"/>
    <property type="molecule type" value="Genomic_DNA"/>
</dbReference>
<dbReference type="GO" id="GO:0006506">
    <property type="term" value="P:GPI anchor biosynthetic process"/>
    <property type="evidence" value="ECO:0007669"/>
    <property type="project" value="TreeGrafter"/>
</dbReference>
<keyword evidence="2" id="KW-0378">Hydrolase</keyword>
<dbReference type="Gene3D" id="3.60.10.10">
    <property type="entry name" value="Endonuclease/exonuclease/phosphatase"/>
    <property type="match status" value="1"/>
</dbReference>
<sequence length="265" mass="28481">MRLATFNVLHGRSIDDGIVDRTRFAEAVATIDADVLALQEVDRLQPRSGSLDLTAVAAEASGAVAHRFVAAVVGTPGETYRPLSFDDDGADEPNYGIGLVSRYPVRSWRTLRLSPSPVPGPIYALGPGGRGRPMLLRDEPRALVVAVLDTPWGDVTVGATHLSFVPGWNLWQLRQVVRLLRTYPAPRVLLGDLNLPAGPASVASGWRPLGRLPTFPSSGPRVQLDHVLADPRGWGRWPHTVSAATPQVAVSDHRPLVVDLSLNGS</sequence>
<dbReference type="GO" id="GO:0004519">
    <property type="term" value="F:endonuclease activity"/>
    <property type="evidence" value="ECO:0007669"/>
    <property type="project" value="UniProtKB-KW"/>
</dbReference>